<dbReference type="Pfam" id="PF00496">
    <property type="entry name" value="SBP_bac_5"/>
    <property type="match status" value="1"/>
</dbReference>
<evidence type="ECO:0000256" key="2">
    <source>
        <dbReference type="ARBA" id="ARBA00022448"/>
    </source>
</evidence>
<evidence type="ECO:0000313" key="7">
    <source>
        <dbReference type="Proteomes" id="UP001595965"/>
    </source>
</evidence>
<evidence type="ECO:0000256" key="1">
    <source>
        <dbReference type="ARBA" id="ARBA00005695"/>
    </source>
</evidence>
<feature type="signal peptide" evidence="4">
    <location>
        <begin position="1"/>
        <end position="29"/>
    </location>
</feature>
<protein>
    <submittedName>
        <fullName evidence="6">ABC transporter substrate-binding protein</fullName>
    </submittedName>
</protein>
<keyword evidence="2" id="KW-0813">Transport</keyword>
<dbReference type="InterPro" id="IPR039424">
    <property type="entry name" value="SBP_5"/>
</dbReference>
<comment type="caution">
    <text evidence="6">The sequence shown here is derived from an EMBL/GenBank/DDBJ whole genome shotgun (WGS) entry which is preliminary data.</text>
</comment>
<dbReference type="CDD" id="cd00995">
    <property type="entry name" value="PBP2_NikA_DppA_OppA_like"/>
    <property type="match status" value="1"/>
</dbReference>
<feature type="domain" description="Solute-binding protein family 5" evidence="5">
    <location>
        <begin position="109"/>
        <end position="480"/>
    </location>
</feature>
<accession>A0ABV8XVQ2</accession>
<keyword evidence="7" id="KW-1185">Reference proteome</keyword>
<dbReference type="Gene3D" id="3.10.105.10">
    <property type="entry name" value="Dipeptide-binding Protein, Domain 3"/>
    <property type="match status" value="1"/>
</dbReference>
<dbReference type="InterPro" id="IPR030678">
    <property type="entry name" value="Peptide/Ni-bd"/>
</dbReference>
<keyword evidence="3 4" id="KW-0732">Signal</keyword>
<dbReference type="RefSeq" id="WP_344227958.1">
    <property type="nucleotide sequence ID" value="NZ_BAAALH010000002.1"/>
</dbReference>
<feature type="chain" id="PRO_5047146071" evidence="4">
    <location>
        <begin position="30"/>
        <end position="596"/>
    </location>
</feature>
<dbReference type="PROSITE" id="PS51257">
    <property type="entry name" value="PROKAR_LIPOPROTEIN"/>
    <property type="match status" value="1"/>
</dbReference>
<dbReference type="PANTHER" id="PTHR30290">
    <property type="entry name" value="PERIPLASMIC BINDING COMPONENT OF ABC TRANSPORTER"/>
    <property type="match status" value="1"/>
</dbReference>
<dbReference type="InterPro" id="IPR000914">
    <property type="entry name" value="SBP_5_dom"/>
</dbReference>
<comment type="similarity">
    <text evidence="1">Belongs to the bacterial solute-binding protein 5 family.</text>
</comment>
<evidence type="ECO:0000259" key="5">
    <source>
        <dbReference type="Pfam" id="PF00496"/>
    </source>
</evidence>
<dbReference type="PIRSF" id="PIRSF002741">
    <property type="entry name" value="MppA"/>
    <property type="match status" value="1"/>
</dbReference>
<dbReference type="SUPFAM" id="SSF53850">
    <property type="entry name" value="Periplasmic binding protein-like II"/>
    <property type="match status" value="1"/>
</dbReference>
<dbReference type="PANTHER" id="PTHR30290:SF9">
    <property type="entry name" value="OLIGOPEPTIDE-BINDING PROTEIN APPA"/>
    <property type="match status" value="1"/>
</dbReference>
<evidence type="ECO:0000313" key="6">
    <source>
        <dbReference type="EMBL" id="MFC4429679.1"/>
    </source>
</evidence>
<sequence length="596" mass="63156">MNTTSRQKGPRRGILGTLALAASLSLVLAGCGGGEPDAEGGATEAAAEVGEPQAGGELTVLLDAGFAGGWSTGLDPATSNTVGANMPQSTAIFGGLFTLEADENGENAEIVPNQAESYEYSDDGLTLTVKLREGITFSDGTSLNADAVVWNWIRALSSGSTGAPQLELDLEREMPDLDQQFLDDLYAALPEDVDTTVIEQRLGAIQAVDDLTFEIHFSVPNGAFVNALPATSLNAIASPTAYKEMGAEEFSRAPVGAGPFTVEANKLSERLDLKKNEDYFRDGLPYLDELSFQSVGGDQVLYQTLQAGQGDAIEGLSSVTLIEQAQDNPQLTTTLGAPTSPYVIQLNTRTAPFDDKKAREAIYYATDFESINEGLFGGQGDMSQSFTASGGLFHQPEVEGYRTYDLEKAKELVEEIGGLTVELGTTDIVTARQVTTALQTQWQEAGIDVTIDSKPLGDVITKFTSGEWESMLQTAGAWEPAAGIGVAVRFGSTSPFSGTPLPEGAETATEALEKGLNTELDDLLLDASATVDQEERGELYKEAAKKISDEAYGPFGMAFSPAQVVREGVHGPGLTTPIPALVVNSGVLYDRVWVEQ</sequence>
<proteinExistence type="inferred from homology"/>
<evidence type="ECO:0000256" key="3">
    <source>
        <dbReference type="ARBA" id="ARBA00022729"/>
    </source>
</evidence>
<dbReference type="Proteomes" id="UP001595965">
    <property type="component" value="Unassembled WGS sequence"/>
</dbReference>
<gene>
    <name evidence="6" type="ORF">ACFO0K_08290</name>
</gene>
<reference evidence="7" key="1">
    <citation type="journal article" date="2019" name="Int. J. Syst. Evol. Microbiol.">
        <title>The Global Catalogue of Microorganisms (GCM) 10K type strain sequencing project: providing services to taxonomists for standard genome sequencing and annotation.</title>
        <authorList>
            <consortium name="The Broad Institute Genomics Platform"/>
            <consortium name="The Broad Institute Genome Sequencing Center for Infectious Disease"/>
            <person name="Wu L."/>
            <person name="Ma J."/>
        </authorList>
    </citation>
    <scope>NUCLEOTIDE SEQUENCE [LARGE SCALE GENOMIC DNA]</scope>
    <source>
        <strain evidence="7">CGMCC 1.12125</strain>
    </source>
</reference>
<evidence type="ECO:0000256" key="4">
    <source>
        <dbReference type="SAM" id="SignalP"/>
    </source>
</evidence>
<dbReference type="Gene3D" id="3.40.190.10">
    <property type="entry name" value="Periplasmic binding protein-like II"/>
    <property type="match status" value="1"/>
</dbReference>
<dbReference type="EMBL" id="JBHSEN010000001">
    <property type="protein sequence ID" value="MFC4429679.1"/>
    <property type="molecule type" value="Genomic_DNA"/>
</dbReference>
<organism evidence="6 7">
    <name type="scientific">Citricoccus alkalitolerans</name>
    <dbReference type="NCBI Taxonomy" id="246603"/>
    <lineage>
        <taxon>Bacteria</taxon>
        <taxon>Bacillati</taxon>
        <taxon>Actinomycetota</taxon>
        <taxon>Actinomycetes</taxon>
        <taxon>Micrococcales</taxon>
        <taxon>Micrococcaceae</taxon>
        <taxon>Citricoccus</taxon>
    </lineage>
</organism>
<name>A0ABV8XVQ2_9MICC</name>